<accession>A0A381U4S0</accession>
<proteinExistence type="predicted"/>
<protein>
    <submittedName>
        <fullName evidence="1">Uncharacterized protein</fullName>
    </submittedName>
</protein>
<evidence type="ECO:0000313" key="1">
    <source>
        <dbReference type="EMBL" id="SVA22588.1"/>
    </source>
</evidence>
<sequence>MMLKYSLRNYVTLIFYVTLLRILPRNGSNCLNKLKKSSAHHAKKKVT</sequence>
<dbReference type="AlphaFoldDB" id="A0A381U4S0"/>
<dbReference type="EMBL" id="UINC01005636">
    <property type="protein sequence ID" value="SVA22588.1"/>
    <property type="molecule type" value="Genomic_DNA"/>
</dbReference>
<organism evidence="1">
    <name type="scientific">marine metagenome</name>
    <dbReference type="NCBI Taxonomy" id="408172"/>
    <lineage>
        <taxon>unclassified sequences</taxon>
        <taxon>metagenomes</taxon>
        <taxon>ecological metagenomes</taxon>
    </lineage>
</organism>
<gene>
    <name evidence="1" type="ORF">METZ01_LOCUS75442</name>
</gene>
<name>A0A381U4S0_9ZZZZ</name>
<reference evidence="1" key="1">
    <citation type="submission" date="2018-05" db="EMBL/GenBank/DDBJ databases">
        <authorList>
            <person name="Lanie J.A."/>
            <person name="Ng W.-L."/>
            <person name="Kazmierczak K.M."/>
            <person name="Andrzejewski T.M."/>
            <person name="Davidsen T.M."/>
            <person name="Wayne K.J."/>
            <person name="Tettelin H."/>
            <person name="Glass J.I."/>
            <person name="Rusch D."/>
            <person name="Podicherti R."/>
            <person name="Tsui H.-C.T."/>
            <person name="Winkler M.E."/>
        </authorList>
    </citation>
    <scope>NUCLEOTIDE SEQUENCE</scope>
</reference>